<evidence type="ECO:0000313" key="3">
    <source>
        <dbReference type="Proteomes" id="UP000799118"/>
    </source>
</evidence>
<name>A0A6A4H2W8_9AGAR</name>
<feature type="region of interest" description="Disordered" evidence="1">
    <location>
        <begin position="1"/>
        <end position="98"/>
    </location>
</feature>
<feature type="region of interest" description="Disordered" evidence="1">
    <location>
        <begin position="193"/>
        <end position="216"/>
    </location>
</feature>
<feature type="compositionally biased region" description="Low complexity" evidence="1">
    <location>
        <begin position="23"/>
        <end position="34"/>
    </location>
</feature>
<sequence>MGNRKAAHNRKESRNNQPEEQKSSLWAATLASAAKQCHNSETNITATHSRSTHSSQSTRPLANITSVVNQPSSNTNSKPITPTSPAPKPPQSAAPKKRKALLKLESALCQICWLKKKVAGLKMEVLGLKNALAQEKKDKRKKLLEQTAKMKRQGYLRSEDRKDLWEKVYTLERKAAHYECINMLVQAQQKEQDASSSKFLCRGHGGAYSNKARELA</sequence>
<evidence type="ECO:0000313" key="2">
    <source>
        <dbReference type="EMBL" id="KAE9392411.1"/>
    </source>
</evidence>
<protein>
    <submittedName>
        <fullName evidence="2">Uncharacterized protein</fullName>
    </submittedName>
</protein>
<proteinExistence type="predicted"/>
<accession>A0A6A4H2W8</accession>
<feature type="compositionally biased region" description="Basic and acidic residues" evidence="1">
    <location>
        <begin position="9"/>
        <end position="22"/>
    </location>
</feature>
<organism evidence="2 3">
    <name type="scientific">Gymnopus androsaceus JB14</name>
    <dbReference type="NCBI Taxonomy" id="1447944"/>
    <lineage>
        <taxon>Eukaryota</taxon>
        <taxon>Fungi</taxon>
        <taxon>Dikarya</taxon>
        <taxon>Basidiomycota</taxon>
        <taxon>Agaricomycotina</taxon>
        <taxon>Agaricomycetes</taxon>
        <taxon>Agaricomycetidae</taxon>
        <taxon>Agaricales</taxon>
        <taxon>Marasmiineae</taxon>
        <taxon>Omphalotaceae</taxon>
        <taxon>Gymnopus</taxon>
    </lineage>
</organism>
<gene>
    <name evidence="2" type="ORF">BT96DRAFT_1000359</name>
</gene>
<feature type="compositionally biased region" description="Pro residues" evidence="1">
    <location>
        <begin position="82"/>
        <end position="92"/>
    </location>
</feature>
<reference evidence="2" key="1">
    <citation type="journal article" date="2019" name="Environ. Microbiol.">
        <title>Fungal ecological strategies reflected in gene transcription - a case study of two litter decomposers.</title>
        <authorList>
            <person name="Barbi F."/>
            <person name="Kohler A."/>
            <person name="Barry K."/>
            <person name="Baskaran P."/>
            <person name="Daum C."/>
            <person name="Fauchery L."/>
            <person name="Ihrmark K."/>
            <person name="Kuo A."/>
            <person name="LaButti K."/>
            <person name="Lipzen A."/>
            <person name="Morin E."/>
            <person name="Grigoriev I.V."/>
            <person name="Henrissat B."/>
            <person name="Lindahl B."/>
            <person name="Martin F."/>
        </authorList>
    </citation>
    <scope>NUCLEOTIDE SEQUENCE</scope>
    <source>
        <strain evidence="2">JB14</strain>
    </source>
</reference>
<dbReference type="Proteomes" id="UP000799118">
    <property type="component" value="Unassembled WGS sequence"/>
</dbReference>
<evidence type="ECO:0000256" key="1">
    <source>
        <dbReference type="SAM" id="MobiDB-lite"/>
    </source>
</evidence>
<feature type="compositionally biased region" description="Polar residues" evidence="1">
    <location>
        <begin position="63"/>
        <end position="76"/>
    </location>
</feature>
<dbReference type="AlphaFoldDB" id="A0A6A4H2W8"/>
<keyword evidence="3" id="KW-1185">Reference proteome</keyword>
<dbReference type="EMBL" id="ML769596">
    <property type="protein sequence ID" value="KAE9392411.1"/>
    <property type="molecule type" value="Genomic_DNA"/>
</dbReference>
<feature type="compositionally biased region" description="Low complexity" evidence="1">
    <location>
        <begin position="45"/>
        <end position="59"/>
    </location>
</feature>